<gene>
    <name evidence="2" type="ORF">F0562_005943</name>
</gene>
<dbReference type="AlphaFoldDB" id="A0A5J5ALU6"/>
<evidence type="ECO:0000313" key="3">
    <source>
        <dbReference type="Proteomes" id="UP000325577"/>
    </source>
</evidence>
<protein>
    <submittedName>
        <fullName evidence="2">Uncharacterized protein</fullName>
    </submittedName>
</protein>
<evidence type="ECO:0000256" key="1">
    <source>
        <dbReference type="SAM" id="MobiDB-lite"/>
    </source>
</evidence>
<evidence type="ECO:0000313" key="2">
    <source>
        <dbReference type="EMBL" id="KAA8531234.1"/>
    </source>
</evidence>
<dbReference type="OrthoDB" id="1934439at2759"/>
<dbReference type="EMBL" id="CM018043">
    <property type="protein sequence ID" value="KAA8531234.1"/>
    <property type="molecule type" value="Genomic_DNA"/>
</dbReference>
<keyword evidence="3" id="KW-1185">Reference proteome</keyword>
<reference evidence="2 3" key="1">
    <citation type="submission" date="2019-09" db="EMBL/GenBank/DDBJ databases">
        <title>A chromosome-level genome assembly of the Chinese tupelo Nyssa sinensis.</title>
        <authorList>
            <person name="Yang X."/>
            <person name="Kang M."/>
            <person name="Yang Y."/>
            <person name="Xiong H."/>
            <person name="Wang M."/>
            <person name="Zhang Z."/>
            <person name="Wang Z."/>
            <person name="Wu H."/>
            <person name="Ma T."/>
            <person name="Liu J."/>
            <person name="Xi Z."/>
        </authorList>
    </citation>
    <scope>NUCLEOTIDE SEQUENCE [LARGE SCALE GENOMIC DNA]</scope>
    <source>
        <strain evidence="2">J267</strain>
        <tissue evidence="2">Leaf</tissue>
    </source>
</reference>
<dbReference type="Gene3D" id="3.40.50.410">
    <property type="entry name" value="von Willebrand factor, type A domain"/>
    <property type="match status" value="1"/>
</dbReference>
<accession>A0A5J5ALU6</accession>
<proteinExistence type="predicted"/>
<organism evidence="2 3">
    <name type="scientific">Nyssa sinensis</name>
    <dbReference type="NCBI Taxonomy" id="561372"/>
    <lineage>
        <taxon>Eukaryota</taxon>
        <taxon>Viridiplantae</taxon>
        <taxon>Streptophyta</taxon>
        <taxon>Embryophyta</taxon>
        <taxon>Tracheophyta</taxon>
        <taxon>Spermatophyta</taxon>
        <taxon>Magnoliopsida</taxon>
        <taxon>eudicotyledons</taxon>
        <taxon>Gunneridae</taxon>
        <taxon>Pentapetalae</taxon>
        <taxon>asterids</taxon>
        <taxon>Cornales</taxon>
        <taxon>Nyssaceae</taxon>
        <taxon>Nyssa</taxon>
    </lineage>
</organism>
<feature type="region of interest" description="Disordered" evidence="1">
    <location>
        <begin position="156"/>
        <end position="177"/>
    </location>
</feature>
<name>A0A5J5ALU6_9ASTE</name>
<sequence length="177" mass="19031">MSRVAITDQQMLGKAVIGPTDVFMVEGGSCEAFSVYGTTVASQGLDGVLLGGKGFGAPMEVLFNYLGLEYGNTFALASCFAFLSGLLDYGTGHLDTRRYGEQYASKGEDADRASLPMQTPFYKDLAAVACSSRHTSEPLMLQITFQYTVVMPPEELSSSRSSSAGGTKHSLKRRLRI</sequence>
<dbReference type="InterPro" id="IPR036465">
    <property type="entry name" value="vWFA_dom_sf"/>
</dbReference>
<dbReference type="Proteomes" id="UP000325577">
    <property type="component" value="Linkage Group LG2"/>
</dbReference>
<dbReference type="SUPFAM" id="SSF53300">
    <property type="entry name" value="vWA-like"/>
    <property type="match status" value="1"/>
</dbReference>